<evidence type="ECO:0000259" key="3">
    <source>
        <dbReference type="PROSITE" id="PS01124"/>
    </source>
</evidence>
<dbReference type="InterPro" id="IPR029062">
    <property type="entry name" value="Class_I_gatase-like"/>
</dbReference>
<feature type="domain" description="HTH araC/xylS-type" evidence="3">
    <location>
        <begin position="221"/>
        <end position="319"/>
    </location>
</feature>
<organism evidence="4 5">
    <name type="scientific">Stigmatella ashevillensis</name>
    <dbReference type="NCBI Taxonomy" id="2995309"/>
    <lineage>
        <taxon>Bacteria</taxon>
        <taxon>Pseudomonadati</taxon>
        <taxon>Myxococcota</taxon>
        <taxon>Myxococcia</taxon>
        <taxon>Myxococcales</taxon>
        <taxon>Cystobacterineae</taxon>
        <taxon>Archangiaceae</taxon>
        <taxon>Stigmatella</taxon>
    </lineage>
</organism>
<dbReference type="PANTHER" id="PTHR43130">
    <property type="entry name" value="ARAC-FAMILY TRANSCRIPTIONAL REGULATOR"/>
    <property type="match status" value="1"/>
</dbReference>
<dbReference type="InterPro" id="IPR018060">
    <property type="entry name" value="HTH_AraC"/>
</dbReference>
<dbReference type="SUPFAM" id="SSF46689">
    <property type="entry name" value="Homeodomain-like"/>
    <property type="match status" value="1"/>
</dbReference>
<dbReference type="RefSeq" id="WP_272145044.1">
    <property type="nucleotide sequence ID" value="NZ_JAQNDM010000002.1"/>
</dbReference>
<name>A0ABT5DLD6_9BACT</name>
<protein>
    <submittedName>
        <fullName evidence="4">Helix-turn-helix domain-containing protein</fullName>
    </submittedName>
</protein>
<dbReference type="InterPro" id="IPR009057">
    <property type="entry name" value="Homeodomain-like_sf"/>
</dbReference>
<evidence type="ECO:0000313" key="5">
    <source>
        <dbReference type="Proteomes" id="UP001221838"/>
    </source>
</evidence>
<gene>
    <name evidence="4" type="ORF">POL68_38495</name>
</gene>
<keyword evidence="5" id="KW-1185">Reference proteome</keyword>
<dbReference type="Pfam" id="PF12833">
    <property type="entry name" value="HTH_18"/>
    <property type="match status" value="1"/>
</dbReference>
<dbReference type="SUPFAM" id="SSF52317">
    <property type="entry name" value="Class I glutamine amidotransferase-like"/>
    <property type="match status" value="1"/>
</dbReference>
<dbReference type="PANTHER" id="PTHR43130:SF11">
    <property type="entry name" value="TRANSCRIPTIONAL REGULATORY PROTEIN"/>
    <property type="match status" value="1"/>
</dbReference>
<dbReference type="PROSITE" id="PS01124">
    <property type="entry name" value="HTH_ARAC_FAMILY_2"/>
    <property type="match status" value="1"/>
</dbReference>
<keyword evidence="2" id="KW-0804">Transcription</keyword>
<dbReference type="SMART" id="SM00342">
    <property type="entry name" value="HTH_ARAC"/>
    <property type="match status" value="1"/>
</dbReference>
<evidence type="ECO:0000256" key="1">
    <source>
        <dbReference type="ARBA" id="ARBA00023015"/>
    </source>
</evidence>
<dbReference type="Gene3D" id="3.40.50.880">
    <property type="match status" value="1"/>
</dbReference>
<sequence>MRIHVLALDGVFDTGLATILDTFGTANDLAAAAGTPSMRFEVRIVGVRRRVRTGQGLGVPAVLAKGLPRPDVIVMPALSTKTPETLRLALERRDVADATGLLRAQVAAGTRVAAACTATFVLAGASLLDGQAATTTWWLAPLFRERYPRVELDESRMVVASSLCVTAGAALAHLDLALWLVRQHSPALAALTARYLVIDPRPSQATYAISDHLAHEDPIVESFERWARRQLAEGFSLGAAARAVGASERTLARRLRSVLGRSPLSYFQDLRIERAVHLLQTSSASVDEIAAQVGYSDGVTLRTLLRRKLGRGVRELRANARTGHPPAVS</sequence>
<keyword evidence="1" id="KW-0805">Transcription regulation</keyword>
<reference evidence="4 5" key="1">
    <citation type="submission" date="2022-11" db="EMBL/GenBank/DDBJ databases">
        <title>Minimal conservation of predation-associated metabolite biosynthetic gene clusters underscores biosynthetic potential of Myxococcota including descriptions for ten novel species: Archangium lansinium sp. nov., Myxococcus landrumus sp. nov., Nannocystis bai.</title>
        <authorList>
            <person name="Ahearne A."/>
            <person name="Stevens C."/>
            <person name="Dowd S."/>
        </authorList>
    </citation>
    <scope>NUCLEOTIDE SEQUENCE [LARGE SCALE GENOMIC DNA]</scope>
    <source>
        <strain evidence="4 5">NCWAL01</strain>
    </source>
</reference>
<dbReference type="Gene3D" id="1.10.10.60">
    <property type="entry name" value="Homeodomain-like"/>
    <property type="match status" value="1"/>
</dbReference>
<evidence type="ECO:0000256" key="2">
    <source>
        <dbReference type="ARBA" id="ARBA00023163"/>
    </source>
</evidence>
<accession>A0ABT5DLD6</accession>
<dbReference type="Proteomes" id="UP001221838">
    <property type="component" value="Unassembled WGS sequence"/>
</dbReference>
<proteinExistence type="predicted"/>
<evidence type="ECO:0000313" key="4">
    <source>
        <dbReference type="EMBL" id="MDC0714409.1"/>
    </source>
</evidence>
<comment type="caution">
    <text evidence="4">The sequence shown here is derived from an EMBL/GenBank/DDBJ whole genome shotgun (WGS) entry which is preliminary data.</text>
</comment>
<dbReference type="InterPro" id="IPR052158">
    <property type="entry name" value="INH-QAR"/>
</dbReference>
<dbReference type="EMBL" id="JAQNDM010000002">
    <property type="protein sequence ID" value="MDC0714409.1"/>
    <property type="molecule type" value="Genomic_DNA"/>
</dbReference>